<reference evidence="3" key="1">
    <citation type="submission" date="2020-10" db="EMBL/GenBank/DDBJ databases">
        <authorList>
            <person name="Gilroy R."/>
        </authorList>
    </citation>
    <scope>NUCLEOTIDE SEQUENCE</scope>
    <source>
        <strain evidence="3">ChiGjej2B2-16831</strain>
    </source>
</reference>
<sequence>PGRDELTRAQQAAYTPAPEQARLGRERFMLATAIQMFCPGVPCVYYGDEAGVTGMADPFNRRTYPWGGEDRAVQARVAALMRLRRDLAALRAGRCRMGALSPAVFGVVRYTDGGELALLLVNRGDAPCTVQPAQELFAEGPDADAPMPLDGPCTDEEGRACAPLAAAPLTVPPHAALIRIRRA</sequence>
<evidence type="ECO:0000313" key="3">
    <source>
        <dbReference type="EMBL" id="HIU93913.1"/>
    </source>
</evidence>
<dbReference type="Proteomes" id="UP000824128">
    <property type="component" value="Unassembled WGS sequence"/>
</dbReference>
<dbReference type="AlphaFoldDB" id="A0A9D1N2B1"/>
<protein>
    <submittedName>
        <fullName evidence="3">DUF3459 domain-containing protein</fullName>
    </submittedName>
</protein>
<evidence type="ECO:0000256" key="1">
    <source>
        <dbReference type="ARBA" id="ARBA00022801"/>
    </source>
</evidence>
<reference evidence="3" key="2">
    <citation type="journal article" date="2021" name="PeerJ">
        <title>Extensive microbial diversity within the chicken gut microbiome revealed by metagenomics and culture.</title>
        <authorList>
            <person name="Gilroy R."/>
            <person name="Ravi A."/>
            <person name="Getino M."/>
            <person name="Pursley I."/>
            <person name="Horton D.L."/>
            <person name="Alikhan N.F."/>
            <person name="Baker D."/>
            <person name="Gharbi K."/>
            <person name="Hall N."/>
            <person name="Watson M."/>
            <person name="Adriaenssens E.M."/>
            <person name="Foster-Nyarko E."/>
            <person name="Jarju S."/>
            <person name="Secka A."/>
            <person name="Antonio M."/>
            <person name="Oren A."/>
            <person name="Chaudhuri R.R."/>
            <person name="La Ragione R."/>
            <person name="Hildebrand F."/>
            <person name="Pallen M.J."/>
        </authorList>
    </citation>
    <scope>NUCLEOTIDE SEQUENCE</scope>
    <source>
        <strain evidence="3">ChiGjej2B2-16831</strain>
    </source>
</reference>
<dbReference type="InterPro" id="IPR017853">
    <property type="entry name" value="GH"/>
</dbReference>
<dbReference type="Gene3D" id="3.20.20.80">
    <property type="entry name" value="Glycosidases"/>
    <property type="match status" value="1"/>
</dbReference>
<accession>A0A9D1N2B1</accession>
<comment type="caution">
    <text evidence="3">The sequence shown here is derived from an EMBL/GenBank/DDBJ whole genome shotgun (WGS) entry which is preliminary data.</text>
</comment>
<keyword evidence="2" id="KW-0326">Glycosidase</keyword>
<dbReference type="PANTHER" id="PTHR10357:SF210">
    <property type="entry name" value="MALTODEXTRIN GLUCOSIDASE"/>
    <property type="match status" value="1"/>
</dbReference>
<feature type="non-terminal residue" evidence="3">
    <location>
        <position position="1"/>
    </location>
</feature>
<dbReference type="GO" id="GO:0016798">
    <property type="term" value="F:hydrolase activity, acting on glycosyl bonds"/>
    <property type="evidence" value="ECO:0007669"/>
    <property type="project" value="UniProtKB-KW"/>
</dbReference>
<dbReference type="SUPFAM" id="SSF51445">
    <property type="entry name" value="(Trans)glycosidases"/>
    <property type="match status" value="1"/>
</dbReference>
<dbReference type="PANTHER" id="PTHR10357">
    <property type="entry name" value="ALPHA-AMYLASE FAMILY MEMBER"/>
    <property type="match status" value="1"/>
</dbReference>
<keyword evidence="1" id="KW-0378">Hydrolase</keyword>
<organism evidence="3 4">
    <name type="scientific">Candidatus Aphodomorpha intestinavium</name>
    <dbReference type="NCBI Taxonomy" id="2840672"/>
    <lineage>
        <taxon>Bacteria</taxon>
        <taxon>Bacillati</taxon>
        <taxon>Bacillota</taxon>
        <taxon>Clostridia</taxon>
        <taxon>Eubacteriales</taxon>
        <taxon>Candidatus Aphodomorpha</taxon>
    </lineage>
</organism>
<proteinExistence type="predicted"/>
<name>A0A9D1N2B1_9FIRM</name>
<evidence type="ECO:0000313" key="4">
    <source>
        <dbReference type="Proteomes" id="UP000824128"/>
    </source>
</evidence>
<gene>
    <name evidence="3" type="ORF">IAD24_02020</name>
</gene>
<dbReference type="EMBL" id="DVNZ01000064">
    <property type="protein sequence ID" value="HIU93913.1"/>
    <property type="molecule type" value="Genomic_DNA"/>
</dbReference>
<evidence type="ECO:0000256" key="2">
    <source>
        <dbReference type="ARBA" id="ARBA00023295"/>
    </source>
</evidence>